<evidence type="ECO:0000256" key="5">
    <source>
        <dbReference type="ARBA" id="ARBA00022884"/>
    </source>
</evidence>
<protein>
    <recommendedName>
        <fullName evidence="7">ATP-dependent RNA helicase</fullName>
        <ecNumber evidence="7">3.6.4.13</ecNumber>
    </recommendedName>
</protein>
<evidence type="ECO:0000256" key="6">
    <source>
        <dbReference type="RuleBase" id="RU000492"/>
    </source>
</evidence>
<evidence type="ECO:0000256" key="2">
    <source>
        <dbReference type="ARBA" id="ARBA00022801"/>
    </source>
</evidence>
<keyword evidence="2 6" id="KW-0378">Hydrolase</keyword>
<dbReference type="GO" id="GO:0005524">
    <property type="term" value="F:ATP binding"/>
    <property type="evidence" value="ECO:0007669"/>
    <property type="project" value="UniProtKB-UniRule"/>
</dbReference>
<dbReference type="Pfam" id="PF00270">
    <property type="entry name" value="DEAD"/>
    <property type="match status" value="1"/>
</dbReference>
<dbReference type="SUPFAM" id="SSF52540">
    <property type="entry name" value="P-loop containing nucleoside triphosphate hydrolases"/>
    <property type="match status" value="2"/>
</dbReference>
<reference evidence="12" key="1">
    <citation type="journal article" date="2014" name="Proc. Natl. Acad. Sci. U.S.A.">
        <title>Extensive sampling of basidiomycete genomes demonstrates inadequacy of the white-rot/brown-rot paradigm for wood decay fungi.</title>
        <authorList>
            <person name="Riley R."/>
            <person name="Salamov A.A."/>
            <person name="Brown D.W."/>
            <person name="Nagy L.G."/>
            <person name="Floudas D."/>
            <person name="Held B.W."/>
            <person name="Levasseur A."/>
            <person name="Lombard V."/>
            <person name="Morin E."/>
            <person name="Otillar R."/>
            <person name="Lindquist E.A."/>
            <person name="Sun H."/>
            <person name="LaButti K.M."/>
            <person name="Schmutz J."/>
            <person name="Jabbour D."/>
            <person name="Luo H."/>
            <person name="Baker S.E."/>
            <person name="Pisabarro A.G."/>
            <person name="Walton J.D."/>
            <person name="Blanchette R.A."/>
            <person name="Henrissat B."/>
            <person name="Martin F."/>
            <person name="Cullen D."/>
            <person name="Hibbett D.S."/>
            <person name="Grigoriev I.V."/>
        </authorList>
    </citation>
    <scope>NUCLEOTIDE SEQUENCE [LARGE SCALE GENOMIC DNA]</scope>
    <source>
        <strain evidence="12">CBS 339.88</strain>
    </source>
</reference>
<comment type="catalytic activity">
    <reaction evidence="7">
        <text>ATP + H2O = ADP + phosphate + H(+)</text>
        <dbReference type="Rhea" id="RHEA:13065"/>
        <dbReference type="ChEBI" id="CHEBI:15377"/>
        <dbReference type="ChEBI" id="CHEBI:15378"/>
        <dbReference type="ChEBI" id="CHEBI:30616"/>
        <dbReference type="ChEBI" id="CHEBI:43474"/>
        <dbReference type="ChEBI" id="CHEBI:456216"/>
        <dbReference type="EC" id="3.6.4.13"/>
    </reaction>
</comment>
<dbReference type="PROSITE" id="PS51192">
    <property type="entry name" value="HELICASE_ATP_BIND_1"/>
    <property type="match status" value="1"/>
</dbReference>
<dbReference type="InterPro" id="IPR000629">
    <property type="entry name" value="RNA-helicase_DEAD-box_CS"/>
</dbReference>
<feature type="compositionally biased region" description="Basic residues" evidence="8">
    <location>
        <begin position="82"/>
        <end position="101"/>
    </location>
</feature>
<name>A0A067TGJ4_GALM3</name>
<evidence type="ECO:0000256" key="1">
    <source>
        <dbReference type="ARBA" id="ARBA00022741"/>
    </source>
</evidence>
<feature type="region of interest" description="Disordered" evidence="8">
    <location>
        <begin position="72"/>
        <end position="171"/>
    </location>
</feature>
<dbReference type="CDD" id="cd17956">
    <property type="entry name" value="DEADc_DDX51"/>
    <property type="match status" value="1"/>
</dbReference>
<dbReference type="InterPro" id="IPR001650">
    <property type="entry name" value="Helicase_C-like"/>
</dbReference>
<evidence type="ECO:0000256" key="3">
    <source>
        <dbReference type="ARBA" id="ARBA00022806"/>
    </source>
</evidence>
<keyword evidence="5 7" id="KW-0694">RNA-binding</keyword>
<dbReference type="HOGENOM" id="CLU_003041_15_3_1"/>
<keyword evidence="3 6" id="KW-0347">Helicase</keyword>
<evidence type="ECO:0000313" key="12">
    <source>
        <dbReference type="Proteomes" id="UP000027222"/>
    </source>
</evidence>
<dbReference type="Proteomes" id="UP000027222">
    <property type="component" value="Unassembled WGS sequence"/>
</dbReference>
<dbReference type="Gene3D" id="3.40.50.300">
    <property type="entry name" value="P-loop containing nucleotide triphosphate hydrolases"/>
    <property type="match status" value="2"/>
</dbReference>
<evidence type="ECO:0000256" key="7">
    <source>
        <dbReference type="RuleBase" id="RU365068"/>
    </source>
</evidence>
<dbReference type="AlphaFoldDB" id="A0A067TGJ4"/>
<dbReference type="GO" id="GO:0003723">
    <property type="term" value="F:RNA binding"/>
    <property type="evidence" value="ECO:0007669"/>
    <property type="project" value="UniProtKB-UniRule"/>
</dbReference>
<feature type="domain" description="Helicase ATP-binding" evidence="9">
    <location>
        <begin position="261"/>
        <end position="501"/>
    </location>
</feature>
<keyword evidence="12" id="KW-1185">Reference proteome</keyword>
<evidence type="ECO:0000259" key="9">
    <source>
        <dbReference type="PROSITE" id="PS51192"/>
    </source>
</evidence>
<dbReference type="EMBL" id="KL142374">
    <property type="protein sequence ID" value="KDR79019.1"/>
    <property type="molecule type" value="Genomic_DNA"/>
</dbReference>
<accession>A0A067TGJ4</accession>
<feature type="domain" description="Helicase C-terminal" evidence="10">
    <location>
        <begin position="528"/>
        <end position="701"/>
    </location>
</feature>
<comment type="similarity">
    <text evidence="6">Belongs to the DEAD box helicase family.</text>
</comment>
<keyword evidence="4 6" id="KW-0067">ATP-binding</keyword>
<gene>
    <name evidence="11" type="ORF">GALMADRAFT_1286257</name>
</gene>
<dbReference type="GO" id="GO:0003724">
    <property type="term" value="F:RNA helicase activity"/>
    <property type="evidence" value="ECO:0007669"/>
    <property type="project" value="UniProtKB-EC"/>
</dbReference>
<dbReference type="PANTHER" id="PTHR24031">
    <property type="entry name" value="RNA HELICASE"/>
    <property type="match status" value="1"/>
</dbReference>
<dbReference type="OrthoDB" id="3370at2759"/>
<comment type="function">
    <text evidence="7">RNA helicase.</text>
</comment>
<evidence type="ECO:0000259" key="10">
    <source>
        <dbReference type="PROSITE" id="PS51194"/>
    </source>
</evidence>
<evidence type="ECO:0000256" key="8">
    <source>
        <dbReference type="SAM" id="MobiDB-lite"/>
    </source>
</evidence>
<dbReference type="EC" id="3.6.4.13" evidence="7"/>
<dbReference type="PROSITE" id="PS51194">
    <property type="entry name" value="HELICASE_CTER"/>
    <property type="match status" value="1"/>
</dbReference>
<dbReference type="CDD" id="cd18787">
    <property type="entry name" value="SF2_C_DEAD"/>
    <property type="match status" value="1"/>
</dbReference>
<dbReference type="InterPro" id="IPR014001">
    <property type="entry name" value="Helicase_ATP-bd"/>
</dbReference>
<dbReference type="Pfam" id="PF00271">
    <property type="entry name" value="Helicase_C"/>
    <property type="match status" value="1"/>
</dbReference>
<dbReference type="STRING" id="685588.A0A067TGJ4"/>
<dbReference type="GO" id="GO:0016787">
    <property type="term" value="F:hydrolase activity"/>
    <property type="evidence" value="ECO:0007669"/>
    <property type="project" value="UniProtKB-KW"/>
</dbReference>
<comment type="domain">
    <text evidence="7">The Q motif is unique to and characteristic of the DEAD box family of RNA helicases and controls ATP binding and hydrolysis.</text>
</comment>
<feature type="region of interest" description="Disordered" evidence="8">
    <location>
        <begin position="421"/>
        <end position="441"/>
    </location>
</feature>
<evidence type="ECO:0000256" key="4">
    <source>
        <dbReference type="ARBA" id="ARBA00022840"/>
    </source>
</evidence>
<dbReference type="InterPro" id="IPR027417">
    <property type="entry name" value="P-loop_NTPase"/>
</dbReference>
<keyword evidence="1 6" id="KW-0547">Nucleotide-binding</keyword>
<organism evidence="11 12">
    <name type="scientific">Galerina marginata (strain CBS 339.88)</name>
    <dbReference type="NCBI Taxonomy" id="685588"/>
    <lineage>
        <taxon>Eukaryota</taxon>
        <taxon>Fungi</taxon>
        <taxon>Dikarya</taxon>
        <taxon>Basidiomycota</taxon>
        <taxon>Agaricomycotina</taxon>
        <taxon>Agaricomycetes</taxon>
        <taxon>Agaricomycetidae</taxon>
        <taxon>Agaricales</taxon>
        <taxon>Agaricineae</taxon>
        <taxon>Strophariaceae</taxon>
        <taxon>Galerina</taxon>
    </lineage>
</organism>
<evidence type="ECO:0000313" key="11">
    <source>
        <dbReference type="EMBL" id="KDR79019.1"/>
    </source>
</evidence>
<dbReference type="SMART" id="SM00490">
    <property type="entry name" value="HELICc"/>
    <property type="match status" value="1"/>
</dbReference>
<dbReference type="InterPro" id="IPR011545">
    <property type="entry name" value="DEAD/DEAH_box_helicase_dom"/>
</dbReference>
<dbReference type="SMART" id="SM00487">
    <property type="entry name" value="DEXDc"/>
    <property type="match status" value="1"/>
</dbReference>
<dbReference type="PROSITE" id="PS00039">
    <property type="entry name" value="DEAD_ATP_HELICASE"/>
    <property type="match status" value="1"/>
</dbReference>
<proteinExistence type="inferred from homology"/>
<sequence length="722" mass="80817">MGILDYTRLRGLLENNDSHMAYPGGFRFMENNHTWALFYFYVNSKAIEILFDFFVTYTSSVTKNMPVIDSASTAQTSIQGKTKAKQRYLKRKKERRKHRPKTLGEEADEHEGGDAVDRILPPAADGAGTVVSSEKPRSKKRPRIEANEDIDINVPGEGQEPWKTRRSPTPELPSTLPYFPLPALPDAPSKSLLALQGLDQALIGAEVVSPSTILPIPIGKEDGGTRLSERTRQCLKDIGITELFAALLPFLLPQDAPNDLYLPFNPPRDVCVSAPTGSGKTMAYVLPIIEVLSSRIITRLRALIVLPTRDLVVQVRVTIEALSKGTKLKVGTATGQHSFAQEQSQLIQDQITDLRGGSSKVDILICTPGRLMDHLVGTSNFSLQHLRFLVIDEADRLLAQSFQDWLAQVLAATRFHPNTLPGSYLGTSSEDDTRTSGPYSSRSMFPDGLSPTFLDGLSHSRASSFFTEHKASSCQKLLFSATLTRDPGKISALDLRNPKYFIVQGAENDGSDSNLLNVAMERFSMPSTLKEHMIVLDSSQKPLIFLHLVHTYDIKNAIVFTKSAESTMRLVQLFDFIEAERTRDHGYMPLVVRAYSSDLPVQERKAILEQFKSQKINILVCSDLISRGIDISHVSHVISYDVPVDMRKYVHRVGRTARAGRDGEAWTLVEQQEARYFKQMLKDADHLERVKRIRIVEKDITALLPHYETALNNLKELYTRRS</sequence>